<evidence type="ECO:0000313" key="3">
    <source>
        <dbReference type="Proteomes" id="UP000439903"/>
    </source>
</evidence>
<protein>
    <submittedName>
        <fullName evidence="2">Uncharacterized protein</fullName>
    </submittedName>
</protein>
<organism evidence="2 3">
    <name type="scientific">Gigaspora margarita</name>
    <dbReference type="NCBI Taxonomy" id="4874"/>
    <lineage>
        <taxon>Eukaryota</taxon>
        <taxon>Fungi</taxon>
        <taxon>Fungi incertae sedis</taxon>
        <taxon>Mucoromycota</taxon>
        <taxon>Glomeromycotina</taxon>
        <taxon>Glomeromycetes</taxon>
        <taxon>Diversisporales</taxon>
        <taxon>Gigasporaceae</taxon>
        <taxon>Gigaspora</taxon>
    </lineage>
</organism>
<accession>A0A8H3ZZZ0</accession>
<feature type="compositionally biased region" description="Polar residues" evidence="1">
    <location>
        <begin position="114"/>
        <end position="135"/>
    </location>
</feature>
<name>A0A8H3ZZZ0_GIGMA</name>
<proteinExistence type="predicted"/>
<feature type="compositionally biased region" description="Low complexity" evidence="1">
    <location>
        <begin position="103"/>
        <end position="113"/>
    </location>
</feature>
<reference evidence="2 3" key="1">
    <citation type="journal article" date="2019" name="Environ. Microbiol.">
        <title>At the nexus of three kingdoms: the genome of the mycorrhizal fungus Gigaspora margarita provides insights into plant, endobacterial and fungal interactions.</title>
        <authorList>
            <person name="Venice F."/>
            <person name="Ghignone S."/>
            <person name="Salvioli di Fossalunga A."/>
            <person name="Amselem J."/>
            <person name="Novero M."/>
            <person name="Xianan X."/>
            <person name="Sedzielewska Toro K."/>
            <person name="Morin E."/>
            <person name="Lipzen A."/>
            <person name="Grigoriev I.V."/>
            <person name="Henrissat B."/>
            <person name="Martin F.M."/>
            <person name="Bonfante P."/>
        </authorList>
    </citation>
    <scope>NUCLEOTIDE SEQUENCE [LARGE SCALE GENOMIC DNA]</scope>
    <source>
        <strain evidence="2 3">BEG34</strain>
    </source>
</reference>
<dbReference type="EMBL" id="WTPW01002518">
    <property type="protein sequence ID" value="KAF0378374.1"/>
    <property type="molecule type" value="Genomic_DNA"/>
</dbReference>
<comment type="caution">
    <text evidence="2">The sequence shown here is derived from an EMBL/GenBank/DDBJ whole genome shotgun (WGS) entry which is preliminary data.</text>
</comment>
<feature type="region of interest" description="Disordered" evidence="1">
    <location>
        <begin position="103"/>
        <end position="135"/>
    </location>
</feature>
<sequence>MKYIGKIWECTKHKQGAQYQKEIQYWDRMKHTDKPKRNPQHWDCMKHTDKCATQKEQSFNTEVYQKKHTGKDKLCTDFTKPRALMINFILTLLQHQQQLLQQSQAFEDSSSSSRDGFNNVLSNGSNDGSSNALIK</sequence>
<gene>
    <name evidence="2" type="ORF">F8M41_012410</name>
</gene>
<evidence type="ECO:0000313" key="2">
    <source>
        <dbReference type="EMBL" id="KAF0378374.1"/>
    </source>
</evidence>
<dbReference type="AlphaFoldDB" id="A0A8H3ZZZ0"/>
<evidence type="ECO:0000256" key="1">
    <source>
        <dbReference type="SAM" id="MobiDB-lite"/>
    </source>
</evidence>
<dbReference type="Proteomes" id="UP000439903">
    <property type="component" value="Unassembled WGS sequence"/>
</dbReference>
<keyword evidence="3" id="KW-1185">Reference proteome</keyword>